<dbReference type="Pfam" id="PF00086">
    <property type="entry name" value="Thyroglobulin_1"/>
    <property type="match status" value="4"/>
</dbReference>
<feature type="domain" description="Thyroglobulin type-1" evidence="7">
    <location>
        <begin position="310"/>
        <end position="376"/>
    </location>
</feature>
<dbReference type="PROSITE" id="PS51162">
    <property type="entry name" value="THYROGLOBULIN_1_2"/>
    <property type="match status" value="4"/>
</dbReference>
<dbReference type="GO" id="GO:0007160">
    <property type="term" value="P:cell-matrix adhesion"/>
    <property type="evidence" value="ECO:0007669"/>
    <property type="project" value="TreeGrafter"/>
</dbReference>
<accession>A0AA38J2Z5</accession>
<dbReference type="CDD" id="cd00191">
    <property type="entry name" value="TY"/>
    <property type="match status" value="1"/>
</dbReference>
<evidence type="ECO:0000256" key="6">
    <source>
        <dbReference type="SAM" id="SignalP"/>
    </source>
</evidence>
<feature type="chain" id="PRO_5041300955" description="Thyroglobulin type-1 domain-containing protein" evidence="6">
    <location>
        <begin position="19"/>
        <end position="539"/>
    </location>
</feature>
<dbReference type="PANTHER" id="PTHR12352:SF3">
    <property type="entry name" value="NIDOGEN-2"/>
    <property type="match status" value="1"/>
</dbReference>
<feature type="domain" description="Thyroglobulin type-1" evidence="7">
    <location>
        <begin position="129"/>
        <end position="190"/>
    </location>
</feature>
<reference evidence="8" key="1">
    <citation type="journal article" date="2023" name="G3 (Bethesda)">
        <title>Whole genome assemblies of Zophobas morio and Tenebrio molitor.</title>
        <authorList>
            <person name="Kaur S."/>
            <person name="Stinson S.A."/>
            <person name="diCenzo G.C."/>
        </authorList>
    </citation>
    <scope>NUCLEOTIDE SEQUENCE</scope>
    <source>
        <strain evidence="8">QUZm001</strain>
    </source>
</reference>
<dbReference type="InterPro" id="IPR000716">
    <property type="entry name" value="Thyroglobulin_1"/>
</dbReference>
<evidence type="ECO:0000256" key="4">
    <source>
        <dbReference type="ARBA" id="ARBA00023157"/>
    </source>
</evidence>
<dbReference type="GO" id="GO:0005604">
    <property type="term" value="C:basement membrane"/>
    <property type="evidence" value="ECO:0007669"/>
    <property type="project" value="TreeGrafter"/>
</dbReference>
<dbReference type="InterPro" id="IPR051950">
    <property type="entry name" value="Dev_reg/Prot_inhib"/>
</dbReference>
<dbReference type="AlphaFoldDB" id="A0AA38J2Z5"/>
<evidence type="ECO:0000313" key="9">
    <source>
        <dbReference type="Proteomes" id="UP001168821"/>
    </source>
</evidence>
<feature type="domain" description="Thyroglobulin type-1" evidence="7">
    <location>
        <begin position="52"/>
        <end position="127"/>
    </location>
</feature>
<keyword evidence="6" id="KW-0732">Signal</keyword>
<keyword evidence="3" id="KW-0677">Repeat</keyword>
<evidence type="ECO:0000256" key="2">
    <source>
        <dbReference type="ARBA" id="ARBA00022525"/>
    </source>
</evidence>
<keyword evidence="4 5" id="KW-1015">Disulfide bond</keyword>
<evidence type="ECO:0000256" key="5">
    <source>
        <dbReference type="PROSITE-ProRule" id="PRU00500"/>
    </source>
</evidence>
<dbReference type="SUPFAM" id="SSF57610">
    <property type="entry name" value="Thyroglobulin type-1 domain"/>
    <property type="match status" value="4"/>
</dbReference>
<feature type="disulfide bond" evidence="5">
    <location>
        <begin position="344"/>
        <end position="351"/>
    </location>
</feature>
<dbReference type="SMART" id="SM00211">
    <property type="entry name" value="TY"/>
    <property type="match status" value="4"/>
</dbReference>
<dbReference type="EMBL" id="JALNTZ010000001">
    <property type="protein sequence ID" value="KAJ3665719.1"/>
    <property type="molecule type" value="Genomic_DNA"/>
</dbReference>
<dbReference type="GO" id="GO:0005615">
    <property type="term" value="C:extracellular space"/>
    <property type="evidence" value="ECO:0007669"/>
    <property type="project" value="TreeGrafter"/>
</dbReference>
<evidence type="ECO:0000256" key="3">
    <source>
        <dbReference type="ARBA" id="ARBA00022737"/>
    </source>
</evidence>
<keyword evidence="2" id="KW-0964">Secreted</keyword>
<dbReference type="InterPro" id="IPR036857">
    <property type="entry name" value="Thyroglobulin_1_sf"/>
</dbReference>
<feature type="disulfide bond" evidence="5">
    <location>
        <begin position="158"/>
        <end position="165"/>
    </location>
</feature>
<sequence>MTIYTIILFFSVIYQYDCQSLSENYAIVSDLEPQHCFNQNLNYIKADPIYGLPRCSLFNDVTGVCAIYHSPDSEFDLVYKPACAEDGRFAPKQCKGERTTGRCFCFDADGGRIFGQEWWIGADDMTCACSRRKADMAGSLYFNSLHCDSNGNYEPLQCDVISGQCWCADEKTGDLKSTVVPEKAMSMLPCYNPLRVGLQYLRQCENKRHAMDKIAYKFSIRGTRIHHEDFLCDEDGSFGAYAIIGGSPGFTQCNKPLVYNPTSCTKEGKFGPIQCKGERTTGRCFCFDEDGNRLFGQQWWAQAENMTCACSRRKAEMLVEDSENYVFFNSLHCNSMGNYEPLQCDVVSEQCWCADEQTGDLTSPVVPQVAVSKLPCYNSLEVGTQYLRQCENKLFAQKNIEHQLKLRGTTASFGTFLCDGDGSYGVFAIIDGLGYCTWRDNTKIGSYSSGDPDPAKQNCNCARDTKIFADNGKTQLLKCSSNGNYQSYQGNGQNTYCVDPDGYKKSDGPVDFGDKPDQVCAAYPSYVEQCNDSPSFFFS</sequence>
<dbReference type="Proteomes" id="UP001168821">
    <property type="component" value="Unassembled WGS sequence"/>
</dbReference>
<feature type="domain" description="Thyroglobulin type-1" evidence="7">
    <location>
        <begin position="250"/>
        <end position="308"/>
    </location>
</feature>
<gene>
    <name evidence="8" type="ORF">Zmor_001200</name>
</gene>
<protein>
    <recommendedName>
        <fullName evidence="7">Thyroglobulin type-1 domain-containing protein</fullName>
    </recommendedName>
</protein>
<evidence type="ECO:0000259" key="7">
    <source>
        <dbReference type="PROSITE" id="PS51162"/>
    </source>
</evidence>
<feature type="signal peptide" evidence="6">
    <location>
        <begin position="1"/>
        <end position="18"/>
    </location>
</feature>
<comment type="caution">
    <text evidence="8">The sequence shown here is derived from an EMBL/GenBank/DDBJ whole genome shotgun (WGS) entry which is preliminary data.</text>
</comment>
<evidence type="ECO:0000313" key="8">
    <source>
        <dbReference type="EMBL" id="KAJ3665719.1"/>
    </source>
</evidence>
<keyword evidence="9" id="KW-1185">Reference proteome</keyword>
<name>A0AA38J2Z5_9CUCU</name>
<organism evidence="8 9">
    <name type="scientific">Zophobas morio</name>
    <dbReference type="NCBI Taxonomy" id="2755281"/>
    <lineage>
        <taxon>Eukaryota</taxon>
        <taxon>Metazoa</taxon>
        <taxon>Ecdysozoa</taxon>
        <taxon>Arthropoda</taxon>
        <taxon>Hexapoda</taxon>
        <taxon>Insecta</taxon>
        <taxon>Pterygota</taxon>
        <taxon>Neoptera</taxon>
        <taxon>Endopterygota</taxon>
        <taxon>Coleoptera</taxon>
        <taxon>Polyphaga</taxon>
        <taxon>Cucujiformia</taxon>
        <taxon>Tenebrionidae</taxon>
        <taxon>Zophobas</taxon>
    </lineage>
</organism>
<dbReference type="PANTHER" id="PTHR12352">
    <property type="entry name" value="SECRETED MODULAR CALCIUM-BINDING PROTEIN"/>
    <property type="match status" value="1"/>
</dbReference>
<comment type="caution">
    <text evidence="5">Lacks conserved residue(s) required for the propagation of feature annotation.</text>
</comment>
<evidence type="ECO:0000256" key="1">
    <source>
        <dbReference type="ARBA" id="ARBA00004613"/>
    </source>
</evidence>
<comment type="subcellular location">
    <subcellularLocation>
        <location evidence="1">Secreted</location>
    </subcellularLocation>
</comment>
<dbReference type="Gene3D" id="4.10.800.10">
    <property type="entry name" value="Thyroglobulin type-1"/>
    <property type="match status" value="4"/>
</dbReference>
<proteinExistence type="predicted"/>